<evidence type="ECO:0000259" key="8">
    <source>
        <dbReference type="Pfam" id="PF13632"/>
    </source>
</evidence>
<dbReference type="RefSeq" id="WP_202817900.1">
    <property type="nucleotide sequence ID" value="NZ_FOOI01000002.1"/>
</dbReference>
<dbReference type="InterPro" id="IPR001173">
    <property type="entry name" value="Glyco_trans_2-like"/>
</dbReference>
<evidence type="ECO:0000313" key="9">
    <source>
        <dbReference type="EMBL" id="NYH84923.1"/>
    </source>
</evidence>
<dbReference type="PANTHER" id="PTHR43867:SF2">
    <property type="entry name" value="CELLULOSE SYNTHASE CATALYTIC SUBUNIT A [UDP-FORMING]"/>
    <property type="match status" value="1"/>
</dbReference>
<dbReference type="AlphaFoldDB" id="A0A1I2LE74"/>
<accession>A0A1I2LE74</accession>
<feature type="transmembrane region" description="Helical" evidence="7">
    <location>
        <begin position="481"/>
        <end position="503"/>
    </location>
</feature>
<dbReference type="InterPro" id="IPR029044">
    <property type="entry name" value="Nucleotide-diphossugar_trans"/>
</dbReference>
<dbReference type="Proteomes" id="UP000533017">
    <property type="component" value="Unassembled WGS sequence"/>
</dbReference>
<reference evidence="9 12" key="2">
    <citation type="submission" date="2020-07" db="EMBL/GenBank/DDBJ databases">
        <title>Sequencing the genomes of 1000 actinobacteria strains.</title>
        <authorList>
            <person name="Klenk H.-P."/>
        </authorList>
    </citation>
    <scope>NUCLEOTIDE SEQUENCE [LARGE SCALE GENOMIC DNA]</scope>
    <source>
        <strain evidence="9 12">DSM 45117</strain>
    </source>
</reference>
<keyword evidence="6 7" id="KW-0472">Membrane</keyword>
<dbReference type="Pfam" id="PF13632">
    <property type="entry name" value="Glyco_trans_2_3"/>
    <property type="match status" value="1"/>
</dbReference>
<evidence type="ECO:0000313" key="12">
    <source>
        <dbReference type="Proteomes" id="UP000533017"/>
    </source>
</evidence>
<keyword evidence="3 9" id="KW-0808">Transferase</keyword>
<dbReference type="EMBL" id="JACBZA010000001">
    <property type="protein sequence ID" value="NYH84923.1"/>
    <property type="molecule type" value="Genomic_DNA"/>
</dbReference>
<evidence type="ECO:0000256" key="7">
    <source>
        <dbReference type="SAM" id="Phobius"/>
    </source>
</evidence>
<name>A0A1I2LE74_9ACTN</name>
<feature type="transmembrane region" description="Helical" evidence="7">
    <location>
        <begin position="39"/>
        <end position="58"/>
    </location>
</feature>
<gene>
    <name evidence="9" type="ORF">FHR37_003774</name>
    <name evidence="10" type="ORF">SAMN05421678_102105</name>
</gene>
<evidence type="ECO:0000256" key="6">
    <source>
        <dbReference type="ARBA" id="ARBA00023136"/>
    </source>
</evidence>
<proteinExistence type="predicted"/>
<dbReference type="Proteomes" id="UP000199052">
    <property type="component" value="Unassembled WGS sequence"/>
</dbReference>
<dbReference type="SUPFAM" id="SSF53448">
    <property type="entry name" value="Nucleotide-diphospho-sugar transferases"/>
    <property type="match status" value="1"/>
</dbReference>
<keyword evidence="5 7" id="KW-1133">Transmembrane helix</keyword>
<feature type="transmembrane region" description="Helical" evidence="7">
    <location>
        <begin position="354"/>
        <end position="373"/>
    </location>
</feature>
<keyword evidence="2 9" id="KW-0328">Glycosyltransferase</keyword>
<evidence type="ECO:0000313" key="10">
    <source>
        <dbReference type="EMBL" id="SFF77702.1"/>
    </source>
</evidence>
<evidence type="ECO:0000256" key="3">
    <source>
        <dbReference type="ARBA" id="ARBA00022679"/>
    </source>
</evidence>
<dbReference type="GO" id="GO:0016020">
    <property type="term" value="C:membrane"/>
    <property type="evidence" value="ECO:0007669"/>
    <property type="project" value="UniProtKB-SubCell"/>
</dbReference>
<dbReference type="PANTHER" id="PTHR43867">
    <property type="entry name" value="CELLULOSE SYNTHASE CATALYTIC SUBUNIT A [UDP-FORMING]"/>
    <property type="match status" value="1"/>
</dbReference>
<dbReference type="EMBL" id="FOOI01000002">
    <property type="protein sequence ID" value="SFF77702.1"/>
    <property type="molecule type" value="Genomic_DNA"/>
</dbReference>
<dbReference type="InterPro" id="IPR050321">
    <property type="entry name" value="Glycosyltr_2/OpgH_subfam"/>
</dbReference>
<protein>
    <submittedName>
        <fullName evidence="10">Cellulose synthase (UDP-forming)</fullName>
        <ecNumber evidence="9">2.4.1.12</ecNumber>
    </submittedName>
</protein>
<feature type="transmembrane region" description="Helical" evidence="7">
    <location>
        <begin position="509"/>
        <end position="529"/>
    </location>
</feature>
<feature type="transmembrane region" description="Helical" evidence="7">
    <location>
        <begin position="64"/>
        <end position="83"/>
    </location>
</feature>
<reference evidence="10 11" key="1">
    <citation type="submission" date="2016-10" db="EMBL/GenBank/DDBJ databases">
        <authorList>
            <person name="de Groot N.N."/>
        </authorList>
    </citation>
    <scope>NUCLEOTIDE SEQUENCE [LARGE SCALE GENOMIC DNA]</scope>
    <source>
        <strain evidence="10 11">CPCC 202808</strain>
    </source>
</reference>
<dbReference type="Gene3D" id="3.90.550.10">
    <property type="entry name" value="Spore Coat Polysaccharide Biosynthesis Protein SpsA, Chain A"/>
    <property type="match status" value="1"/>
</dbReference>
<sequence length="574" mass="62353">MPALLAPVRQTKPTGGELFLPTAPSDAELYAYLGPQRRWVLLVMTGAFACASISLFRFSTHQWILAPFLCVLALNAVCTVISLRSGQNTRRISRVSHQSLTGLWNPARIPSVDVFLPTAGEPLEVLANTYAHVAAMSWPGTLRVYVLDDSAREEVERAALAAGFTYLSRPDRGQWKKAGNLRFGFDHSDGDLIAVFDADFCPRPDYLFHLVPYLDDPKVGIAQSPQCFETRPEMGWLQRTAGATQELFYRWVQPSRDAAGAPICVGTCAVYRRSALAEVGGFALIEHSEDVHTGVKLLSGGYVTRYVPVQIARGMCPDDLAGFCNQQYRWCTGSMSLLASKDFHSLSLTWRQRACFWSGFLYYVSTAVNVFLLHLPGLVMEFGYPEDIRASHFLVLLPAAWVWLVLLPVVFRSRWRFEVLRVQMVYSFAHAVAIWHVLRGRTAGWVPTGSLGAGGAGSGGSGGGGGNGGGSGARLARTITIVAVVWLGGYTIAAWVGIVAGVMTYGLDAFWLMAAFVAGYTYLVVPLVLDGIRLLTGQPAGRRVAAAPSARRSAPVLTAHSTVTGAVTVDRTAE</sequence>
<evidence type="ECO:0000256" key="1">
    <source>
        <dbReference type="ARBA" id="ARBA00004141"/>
    </source>
</evidence>
<evidence type="ECO:0000256" key="2">
    <source>
        <dbReference type="ARBA" id="ARBA00022676"/>
    </source>
</evidence>
<keyword evidence="12" id="KW-1185">Reference proteome</keyword>
<feature type="domain" description="Glycosyltransferase 2-like" evidence="8">
    <location>
        <begin position="193"/>
        <end position="405"/>
    </location>
</feature>
<comment type="subcellular location">
    <subcellularLocation>
        <location evidence="1">Membrane</location>
        <topology evidence="1">Multi-pass membrane protein</topology>
    </subcellularLocation>
</comment>
<dbReference type="STRING" id="504797.SAMN05421678_102105"/>
<feature type="transmembrane region" description="Helical" evidence="7">
    <location>
        <begin position="393"/>
        <end position="411"/>
    </location>
</feature>
<organism evidence="10 11">
    <name type="scientific">Actinopolymorpha cephalotaxi</name>
    <dbReference type="NCBI Taxonomy" id="504797"/>
    <lineage>
        <taxon>Bacteria</taxon>
        <taxon>Bacillati</taxon>
        <taxon>Actinomycetota</taxon>
        <taxon>Actinomycetes</taxon>
        <taxon>Propionibacteriales</taxon>
        <taxon>Actinopolymorphaceae</taxon>
        <taxon>Actinopolymorpha</taxon>
    </lineage>
</organism>
<evidence type="ECO:0000313" key="11">
    <source>
        <dbReference type="Proteomes" id="UP000199052"/>
    </source>
</evidence>
<evidence type="ECO:0000256" key="5">
    <source>
        <dbReference type="ARBA" id="ARBA00022989"/>
    </source>
</evidence>
<dbReference type="EC" id="2.4.1.12" evidence="9"/>
<dbReference type="CDD" id="cd06421">
    <property type="entry name" value="CESA_CelA_like"/>
    <property type="match status" value="1"/>
</dbReference>
<evidence type="ECO:0000256" key="4">
    <source>
        <dbReference type="ARBA" id="ARBA00022692"/>
    </source>
</evidence>
<keyword evidence="4 7" id="KW-0812">Transmembrane</keyword>
<dbReference type="GO" id="GO:0016760">
    <property type="term" value="F:cellulose synthase (UDP-forming) activity"/>
    <property type="evidence" value="ECO:0007669"/>
    <property type="project" value="UniProtKB-EC"/>
</dbReference>